<evidence type="ECO:0000313" key="2">
    <source>
        <dbReference type="EMBL" id="GLX84915.1"/>
    </source>
</evidence>
<name>A0ABQ6H9W4_9GAMM</name>
<evidence type="ECO:0000256" key="1">
    <source>
        <dbReference type="SAM" id="SignalP"/>
    </source>
</evidence>
<dbReference type="PROSITE" id="PS51257">
    <property type="entry name" value="PROKAR_LIPOPROTEIN"/>
    <property type="match status" value="1"/>
</dbReference>
<reference evidence="2 3" key="1">
    <citation type="submission" date="2023-03" db="EMBL/GenBank/DDBJ databases">
        <title>Thalassotalea loyana LMG 22536T draft genome sequence.</title>
        <authorList>
            <person name="Sawabe T."/>
        </authorList>
    </citation>
    <scope>NUCLEOTIDE SEQUENCE [LARGE SCALE GENOMIC DNA]</scope>
    <source>
        <strain evidence="2 3">LMG 22536</strain>
    </source>
</reference>
<sequence>MKKLLVSFLFMFTSCIVNAGSQQNIEAKFDPQEIAKFAKDVEKFAAKKGARAFIIARIGQPKDKLPKGIEFTHTAIAVYSEITLEDGTKAKGYAIHNLYQSAQNSDTSSLVTDYPVDFFWGAHELKAGIIIPTPELQAKIIEVIASGQNATLHNANYSLVANPFDQRYQNCTEHTLDIINAAIYQTSDMKRLKLNAKTYFEPQRVHVSRFKLTMGSMFSSGISLNDHKGSVNTASFTTIARYLERYQLASPKVIFHPENS</sequence>
<dbReference type="Pfam" id="PF09916">
    <property type="entry name" value="DUF2145"/>
    <property type="match status" value="1"/>
</dbReference>
<keyword evidence="3" id="KW-1185">Reference proteome</keyword>
<organism evidence="2 3">
    <name type="scientific">Thalassotalea loyana</name>
    <dbReference type="NCBI Taxonomy" id="280483"/>
    <lineage>
        <taxon>Bacteria</taxon>
        <taxon>Pseudomonadati</taxon>
        <taxon>Pseudomonadota</taxon>
        <taxon>Gammaproteobacteria</taxon>
        <taxon>Alteromonadales</taxon>
        <taxon>Colwelliaceae</taxon>
        <taxon>Thalassotalea</taxon>
    </lineage>
</organism>
<feature type="chain" id="PRO_5045205575" description="DUF2145 domain-containing protein" evidence="1">
    <location>
        <begin position="20"/>
        <end position="260"/>
    </location>
</feature>
<protein>
    <recommendedName>
        <fullName evidence="4">DUF2145 domain-containing protein</fullName>
    </recommendedName>
</protein>
<dbReference type="Proteomes" id="UP001157134">
    <property type="component" value="Unassembled WGS sequence"/>
</dbReference>
<accession>A0ABQ6H9W4</accession>
<proteinExistence type="predicted"/>
<dbReference type="EMBL" id="BSSV01000002">
    <property type="protein sequence ID" value="GLX84915.1"/>
    <property type="molecule type" value="Genomic_DNA"/>
</dbReference>
<keyword evidence="1" id="KW-0732">Signal</keyword>
<evidence type="ECO:0000313" key="3">
    <source>
        <dbReference type="Proteomes" id="UP001157134"/>
    </source>
</evidence>
<gene>
    <name evidence="2" type="ORF">tloyanaT_11670</name>
</gene>
<dbReference type="RefSeq" id="WP_284296607.1">
    <property type="nucleotide sequence ID" value="NZ_BSSV01000002.1"/>
</dbReference>
<evidence type="ECO:0008006" key="4">
    <source>
        <dbReference type="Google" id="ProtNLM"/>
    </source>
</evidence>
<feature type="signal peptide" evidence="1">
    <location>
        <begin position="1"/>
        <end position="19"/>
    </location>
</feature>
<comment type="caution">
    <text evidence="2">The sequence shown here is derived from an EMBL/GenBank/DDBJ whole genome shotgun (WGS) entry which is preliminary data.</text>
</comment>
<dbReference type="InterPro" id="IPR014547">
    <property type="entry name" value="UCP028477"/>
</dbReference>